<name>A0A383VLM4_TETOB</name>
<dbReference type="SUPFAM" id="SSF52799">
    <property type="entry name" value="(Phosphotyrosine protein) phosphatases II"/>
    <property type="match status" value="1"/>
</dbReference>
<keyword evidence="3" id="KW-0507">mRNA processing</keyword>
<dbReference type="EC" id="2.7.7.50" evidence="2"/>
<keyword evidence="4" id="KW-0808">Transferase</keyword>
<dbReference type="InterPro" id="IPR001339">
    <property type="entry name" value="mRNA_cap_enzyme_adenylation"/>
</dbReference>
<keyword evidence="9" id="KW-0539">Nucleus</keyword>
<dbReference type="InterPro" id="IPR051029">
    <property type="entry name" value="mRNA_Capping_Enz/RNA_Phosphat"/>
</dbReference>
<dbReference type="SUPFAM" id="SSF56091">
    <property type="entry name" value="DNA ligase/mRNA capping enzyme, catalytic domain"/>
    <property type="match status" value="1"/>
</dbReference>
<comment type="catalytic activity">
    <reaction evidence="10">
        <text>a 5'-end diphospho-ribonucleoside in mRNA + GTP + H(+) = a 5'-end (5'-triphosphoguanosine)-ribonucleoside in mRNA + diphosphate</text>
        <dbReference type="Rhea" id="RHEA:67012"/>
        <dbReference type="Rhea" id="RHEA-COMP:17165"/>
        <dbReference type="Rhea" id="RHEA-COMP:17166"/>
        <dbReference type="ChEBI" id="CHEBI:15378"/>
        <dbReference type="ChEBI" id="CHEBI:33019"/>
        <dbReference type="ChEBI" id="CHEBI:37565"/>
        <dbReference type="ChEBI" id="CHEBI:167616"/>
        <dbReference type="ChEBI" id="CHEBI:167617"/>
        <dbReference type="EC" id="2.7.7.50"/>
    </reaction>
    <physiologicalReaction direction="left-to-right" evidence="10">
        <dbReference type="Rhea" id="RHEA:67013"/>
    </physiologicalReaction>
</comment>
<dbReference type="Pfam" id="PF01331">
    <property type="entry name" value="mRNA_cap_enzyme"/>
    <property type="match status" value="1"/>
</dbReference>
<feature type="compositionally biased region" description="Acidic residues" evidence="11">
    <location>
        <begin position="819"/>
        <end position="828"/>
    </location>
</feature>
<dbReference type="GO" id="GO:0005524">
    <property type="term" value="F:ATP binding"/>
    <property type="evidence" value="ECO:0007669"/>
    <property type="project" value="InterPro"/>
</dbReference>
<gene>
    <name evidence="13" type="ORF">BQ4739_LOCUS6849</name>
</gene>
<evidence type="ECO:0000256" key="6">
    <source>
        <dbReference type="ARBA" id="ARBA00022741"/>
    </source>
</evidence>
<comment type="subcellular location">
    <subcellularLocation>
        <location evidence="1">Nucleus</location>
    </subcellularLocation>
</comment>
<evidence type="ECO:0000256" key="11">
    <source>
        <dbReference type="SAM" id="MobiDB-lite"/>
    </source>
</evidence>
<evidence type="ECO:0000313" key="13">
    <source>
        <dbReference type="EMBL" id="SZX66435.1"/>
    </source>
</evidence>
<reference evidence="13 14" key="1">
    <citation type="submission" date="2016-10" db="EMBL/GenBank/DDBJ databases">
        <authorList>
            <person name="Cai Z."/>
        </authorList>
    </citation>
    <scope>NUCLEOTIDE SEQUENCE [LARGE SCALE GENOMIC DNA]</scope>
</reference>
<feature type="compositionally biased region" description="Acidic residues" evidence="11">
    <location>
        <begin position="794"/>
        <end position="812"/>
    </location>
</feature>
<proteinExistence type="predicted"/>
<dbReference type="InterPro" id="IPR012340">
    <property type="entry name" value="NA-bd_OB-fold"/>
</dbReference>
<evidence type="ECO:0000259" key="12">
    <source>
        <dbReference type="PROSITE" id="PS50056"/>
    </source>
</evidence>
<organism evidence="13 14">
    <name type="scientific">Tetradesmus obliquus</name>
    <name type="common">Green alga</name>
    <name type="synonym">Acutodesmus obliquus</name>
    <dbReference type="NCBI Taxonomy" id="3088"/>
    <lineage>
        <taxon>Eukaryota</taxon>
        <taxon>Viridiplantae</taxon>
        <taxon>Chlorophyta</taxon>
        <taxon>core chlorophytes</taxon>
        <taxon>Chlorophyceae</taxon>
        <taxon>CS clade</taxon>
        <taxon>Sphaeropleales</taxon>
        <taxon>Scenedesmaceae</taxon>
        <taxon>Tetradesmus</taxon>
    </lineage>
</organism>
<dbReference type="GO" id="GO:0005634">
    <property type="term" value="C:nucleus"/>
    <property type="evidence" value="ECO:0007669"/>
    <property type="project" value="UniProtKB-SubCell"/>
</dbReference>
<evidence type="ECO:0000256" key="8">
    <source>
        <dbReference type="ARBA" id="ARBA00023134"/>
    </source>
</evidence>
<dbReference type="Gene3D" id="3.30.470.30">
    <property type="entry name" value="DNA ligase/mRNA capping enzyme"/>
    <property type="match status" value="1"/>
</dbReference>
<keyword evidence="6" id="KW-0547">Nucleotide-binding</keyword>
<evidence type="ECO:0000256" key="5">
    <source>
        <dbReference type="ARBA" id="ARBA00022695"/>
    </source>
</evidence>
<feature type="compositionally biased region" description="Low complexity" evidence="11">
    <location>
        <begin position="758"/>
        <end position="768"/>
    </location>
</feature>
<dbReference type="EMBL" id="FNXT01000701">
    <property type="protein sequence ID" value="SZX66435.1"/>
    <property type="molecule type" value="Genomic_DNA"/>
</dbReference>
<dbReference type="Gene3D" id="2.40.50.140">
    <property type="entry name" value="Nucleic acid-binding proteins"/>
    <property type="match status" value="1"/>
</dbReference>
<dbReference type="GO" id="GO:0016787">
    <property type="term" value="F:hydrolase activity"/>
    <property type="evidence" value="ECO:0007669"/>
    <property type="project" value="UniProtKB-ARBA"/>
</dbReference>
<dbReference type="STRING" id="3088.A0A383VLM4"/>
<keyword evidence="5" id="KW-0548">Nucleotidyltransferase</keyword>
<dbReference type="InterPro" id="IPR013846">
    <property type="entry name" value="mRNA_cap_enzyme_C"/>
</dbReference>
<evidence type="ECO:0000256" key="4">
    <source>
        <dbReference type="ARBA" id="ARBA00022679"/>
    </source>
</evidence>
<dbReference type="InterPro" id="IPR029021">
    <property type="entry name" value="Prot-tyrosine_phosphatase-like"/>
</dbReference>
<dbReference type="PANTHER" id="PTHR10367">
    <property type="entry name" value="MRNA-CAPPING ENZYME"/>
    <property type="match status" value="1"/>
</dbReference>
<evidence type="ECO:0000256" key="7">
    <source>
        <dbReference type="ARBA" id="ARBA00023042"/>
    </source>
</evidence>
<evidence type="ECO:0000256" key="3">
    <source>
        <dbReference type="ARBA" id="ARBA00022664"/>
    </source>
</evidence>
<dbReference type="Pfam" id="PF03919">
    <property type="entry name" value="mRNA_cap_C"/>
    <property type="match status" value="1"/>
</dbReference>
<protein>
    <recommendedName>
        <fullName evidence="2">mRNA guanylyltransferase</fullName>
        <ecNumber evidence="2">2.7.7.50</ecNumber>
    </recommendedName>
</protein>
<dbReference type="GO" id="GO:0006370">
    <property type="term" value="P:7-methylguanosine mRNA capping"/>
    <property type="evidence" value="ECO:0007669"/>
    <property type="project" value="UniProtKB-KW"/>
</dbReference>
<evidence type="ECO:0000313" key="14">
    <source>
        <dbReference type="Proteomes" id="UP000256970"/>
    </source>
</evidence>
<evidence type="ECO:0000256" key="10">
    <source>
        <dbReference type="ARBA" id="ARBA00044624"/>
    </source>
</evidence>
<evidence type="ECO:0000256" key="2">
    <source>
        <dbReference type="ARBA" id="ARBA00012475"/>
    </source>
</evidence>
<dbReference type="SUPFAM" id="SSF50249">
    <property type="entry name" value="Nucleic acid-binding proteins"/>
    <property type="match status" value="1"/>
</dbReference>
<evidence type="ECO:0000256" key="1">
    <source>
        <dbReference type="ARBA" id="ARBA00004123"/>
    </source>
</evidence>
<dbReference type="Gene3D" id="3.90.190.10">
    <property type="entry name" value="Protein tyrosine phosphatase superfamily"/>
    <property type="match status" value="1"/>
</dbReference>
<dbReference type="GO" id="GO:0005525">
    <property type="term" value="F:GTP binding"/>
    <property type="evidence" value="ECO:0007669"/>
    <property type="project" value="UniProtKB-KW"/>
</dbReference>
<feature type="compositionally biased region" description="Low complexity" evidence="11">
    <location>
        <begin position="859"/>
        <end position="871"/>
    </location>
</feature>
<dbReference type="PROSITE" id="PS50056">
    <property type="entry name" value="TYR_PHOSPHATASE_2"/>
    <property type="match status" value="1"/>
</dbReference>
<sequence length="871" mass="98391">MARPPPFNPIPPGWFECPEIGEVSDMHHMIPMKVPLGNSYRNPRMEEMTRRHWSPLAALTAAHHKIVAKDPEGQVGMVLDLSNSDKYYDPQVITDNSVRYVKVPCRGRGVSPEPLAVNMAVWEIRKCMAANPAFYILVHCTHGFNRSGFIIVCAAMRLLADKGYCVERGIRYFREQRHPGIYKHEYINDLFRRHNEVRPKMVLTPELPAWKPADDEDEDERLGYNINPAAMQQAAGGRMTHSDKVGEPVCMEEARYYINTVYDVIQGQDNLLKGQLVQGYPHMAVAGRGPGDLFLGSQPVSLDLDNLGLVRGKRYFVTWKADGTRYLMLLTREGVYLIDRAGEVRRMHMRFPTLLPKPAPAGAHPVGPPHHWTLLDGEMVVDDVDIAGDKQRRRYLVYDCMMLAGEGISDLRFEDRYQIIDKQLLRPLGLEKDHYMRHPNPKFLYDWGLEVCSVRRKEFWPLFKARKLLEQFIPMLCHESDGLILQPWDDPYVPRTYPHLLKWKFRHMNSVDFKLAALPGQAPRLLLNCAMRRKHGNADINHLSLQDIGLGEQRVEFPADVDPASLHGKIVECSFDVERRTWLYMRDRPDKLTANHRSVFDKVMTSISDNITEEVLLNVFEEALQSDIYTQEQDWIKNPQPIKQQQQPAAADGAAADAAQQGKPPALLPPQQQQQQPSQLLQEELSQQQQGQLQQQHHSQQQQQQQQQQRHQTPEVQQQQQQFFGQGMRGPSPILTPPPGATAEDMQQLQLQQNGHHAGSAAAAAADGSADDDMPEEGHAAADDGADGFMAEDVQVDDLDAQEDAGGYDDGNEQQQEQQDYDDDDEGGGSDYKVTEADLGEGSEGDYNPTEADVDQGDEGQAGAATEAEQF</sequence>
<feature type="compositionally biased region" description="Polar residues" evidence="11">
    <location>
        <begin position="745"/>
        <end position="755"/>
    </location>
</feature>
<dbReference type="GO" id="GO:0004484">
    <property type="term" value="F:mRNA guanylyltransferase activity"/>
    <property type="evidence" value="ECO:0007669"/>
    <property type="project" value="UniProtKB-EC"/>
</dbReference>
<keyword evidence="7" id="KW-0506">mRNA capping</keyword>
<dbReference type="PANTHER" id="PTHR10367:SF17">
    <property type="entry name" value="MRNA-CAPPING ENZYME"/>
    <property type="match status" value="1"/>
</dbReference>
<keyword evidence="14" id="KW-1185">Reference proteome</keyword>
<dbReference type="InterPro" id="IPR016130">
    <property type="entry name" value="Tyr_Pase_AS"/>
</dbReference>
<keyword evidence="8" id="KW-0342">GTP-binding</keyword>
<accession>A0A383VLM4</accession>
<dbReference type="AlphaFoldDB" id="A0A383VLM4"/>
<evidence type="ECO:0000256" key="9">
    <source>
        <dbReference type="ARBA" id="ARBA00023242"/>
    </source>
</evidence>
<feature type="compositionally biased region" description="Low complexity" evidence="11">
    <location>
        <begin position="642"/>
        <end position="722"/>
    </location>
</feature>
<feature type="region of interest" description="Disordered" evidence="11">
    <location>
        <begin position="642"/>
        <end position="871"/>
    </location>
</feature>
<dbReference type="PROSITE" id="PS00383">
    <property type="entry name" value="TYR_PHOSPHATASE_1"/>
    <property type="match status" value="1"/>
</dbReference>
<dbReference type="CDD" id="cd07895">
    <property type="entry name" value="Adenylation_mRNA_capping"/>
    <property type="match status" value="1"/>
</dbReference>
<feature type="domain" description="Tyrosine specific protein phosphatases" evidence="12">
    <location>
        <begin position="136"/>
        <end position="188"/>
    </location>
</feature>
<dbReference type="Proteomes" id="UP000256970">
    <property type="component" value="Unassembled WGS sequence"/>
</dbReference>
<dbReference type="InterPro" id="IPR000387">
    <property type="entry name" value="Tyr_Pase_dom"/>
</dbReference>